<sequence length="412" mass="43472">MHVPIRVRLLRILVLALAVLLALLGAAAAEQFAAYRNAAVTAANARLSGTLQGLVHALQTERGLTVGHLGGVRRFRDGLPARRRATDTARARLEAALRGRDDAVAAAVRASLRRLDALVAIRRHADDGTATPDETFDGFTAAVTVLDRPGLGLDDARDGRLRAACQTLRILGSVKEFAGEEHALLLGSVPAGRLRADDYLRFLQLRAGRLAALDSFGRSATTAQRRRLDAALGTPDAVRALAYEGAAVRGGGRLDTRAVPPVPRWESMTSTLDGLRAVQLSIGRDVEARAAELEGTARHDLVLCALFALGTVAALGHLALDCVRSVSTPLGALAAQAREVSGSRLPRTLAAVRHGGPGRTPPPAPFAVSDRAAPEVVQLAEAFERVQRLAYDLAVEQAVLRRDAAADPAALA</sequence>
<keyword evidence="3" id="KW-1185">Reference proteome</keyword>
<protein>
    <submittedName>
        <fullName evidence="2">Nitrate- and nitrite sensing domain-containing protein</fullName>
    </submittedName>
</protein>
<evidence type="ECO:0000259" key="1">
    <source>
        <dbReference type="Pfam" id="PF08376"/>
    </source>
</evidence>
<name>A0ABU2TW77_9ACTN</name>
<feature type="domain" description="Nitrate/nitrite sensing protein" evidence="1">
    <location>
        <begin position="54"/>
        <end position="286"/>
    </location>
</feature>
<organism evidence="2 3">
    <name type="scientific">Streptomyces gibsoniae</name>
    <dbReference type="NCBI Taxonomy" id="3075529"/>
    <lineage>
        <taxon>Bacteria</taxon>
        <taxon>Bacillati</taxon>
        <taxon>Actinomycetota</taxon>
        <taxon>Actinomycetes</taxon>
        <taxon>Kitasatosporales</taxon>
        <taxon>Streptomycetaceae</taxon>
        <taxon>Streptomyces</taxon>
    </lineage>
</organism>
<evidence type="ECO:0000313" key="2">
    <source>
        <dbReference type="EMBL" id="MDT0465216.1"/>
    </source>
</evidence>
<dbReference type="Pfam" id="PF08376">
    <property type="entry name" value="NIT"/>
    <property type="match status" value="1"/>
</dbReference>
<evidence type="ECO:0000313" key="3">
    <source>
        <dbReference type="Proteomes" id="UP001183809"/>
    </source>
</evidence>
<dbReference type="InterPro" id="IPR013587">
    <property type="entry name" value="Nitrate/nitrite_sensing"/>
</dbReference>
<dbReference type="RefSeq" id="WP_311696708.1">
    <property type="nucleotide sequence ID" value="NZ_JAVREY010000022.1"/>
</dbReference>
<dbReference type="EMBL" id="JAVREY010000022">
    <property type="protein sequence ID" value="MDT0465216.1"/>
    <property type="molecule type" value="Genomic_DNA"/>
</dbReference>
<accession>A0ABU2TW77</accession>
<comment type="caution">
    <text evidence="2">The sequence shown here is derived from an EMBL/GenBank/DDBJ whole genome shotgun (WGS) entry which is preliminary data.</text>
</comment>
<gene>
    <name evidence="2" type="ORF">RM764_19760</name>
</gene>
<proteinExistence type="predicted"/>
<reference evidence="3" key="1">
    <citation type="submission" date="2023-07" db="EMBL/GenBank/DDBJ databases">
        <title>30 novel species of actinomycetes from the DSMZ collection.</title>
        <authorList>
            <person name="Nouioui I."/>
        </authorList>
    </citation>
    <scope>NUCLEOTIDE SEQUENCE [LARGE SCALE GENOMIC DNA]</scope>
    <source>
        <strain evidence="3">DSM 41699</strain>
    </source>
</reference>
<dbReference type="Proteomes" id="UP001183809">
    <property type="component" value="Unassembled WGS sequence"/>
</dbReference>